<feature type="transmembrane region" description="Helical" evidence="2">
    <location>
        <begin position="152"/>
        <end position="172"/>
    </location>
</feature>
<feature type="transmembrane region" description="Helical" evidence="2">
    <location>
        <begin position="40"/>
        <end position="63"/>
    </location>
</feature>
<feature type="transmembrane region" description="Helical" evidence="2">
    <location>
        <begin position="261"/>
        <end position="281"/>
    </location>
</feature>
<evidence type="ECO:0000313" key="5">
    <source>
        <dbReference type="Proteomes" id="UP000324241"/>
    </source>
</evidence>
<evidence type="ECO:0000259" key="3">
    <source>
        <dbReference type="Pfam" id="PF20684"/>
    </source>
</evidence>
<keyword evidence="2" id="KW-0472">Membrane</keyword>
<dbReference type="PANTHER" id="PTHR39614">
    <property type="entry name" value="INTEGRAL MEMBRANE PROTEIN"/>
    <property type="match status" value="1"/>
</dbReference>
<feature type="transmembrane region" description="Helical" evidence="2">
    <location>
        <begin position="75"/>
        <end position="97"/>
    </location>
</feature>
<accession>A0A5M9MT78</accession>
<evidence type="ECO:0000313" key="4">
    <source>
        <dbReference type="EMBL" id="KAA8650322.1"/>
    </source>
</evidence>
<keyword evidence="2" id="KW-1133">Transmembrane helix</keyword>
<name>A0A5M9MT78_9EURO</name>
<dbReference type="Proteomes" id="UP000324241">
    <property type="component" value="Unassembled WGS sequence"/>
</dbReference>
<feature type="transmembrane region" description="Helical" evidence="2">
    <location>
        <begin position="117"/>
        <end position="140"/>
    </location>
</feature>
<dbReference type="InterPro" id="IPR049326">
    <property type="entry name" value="Rhodopsin_dom_fungi"/>
</dbReference>
<evidence type="ECO:0000256" key="1">
    <source>
        <dbReference type="SAM" id="MobiDB-lite"/>
    </source>
</evidence>
<dbReference type="RefSeq" id="XP_033429683.1">
    <property type="nucleotide sequence ID" value="XM_033567688.1"/>
</dbReference>
<organism evidence="4 5">
    <name type="scientific">Aspergillus tanneri</name>
    <dbReference type="NCBI Taxonomy" id="1220188"/>
    <lineage>
        <taxon>Eukaryota</taxon>
        <taxon>Fungi</taxon>
        <taxon>Dikarya</taxon>
        <taxon>Ascomycota</taxon>
        <taxon>Pezizomycotina</taxon>
        <taxon>Eurotiomycetes</taxon>
        <taxon>Eurotiomycetidae</taxon>
        <taxon>Eurotiales</taxon>
        <taxon>Aspergillaceae</taxon>
        <taxon>Aspergillus</taxon>
        <taxon>Aspergillus subgen. Circumdati</taxon>
    </lineage>
</organism>
<dbReference type="EMBL" id="QUQM01000001">
    <property type="protein sequence ID" value="KAA8650322.1"/>
    <property type="molecule type" value="Genomic_DNA"/>
</dbReference>
<dbReference type="Pfam" id="PF20684">
    <property type="entry name" value="Fung_rhodopsin"/>
    <property type="match status" value="1"/>
</dbReference>
<feature type="transmembrane region" description="Helical" evidence="2">
    <location>
        <begin position="227"/>
        <end position="249"/>
    </location>
</feature>
<feature type="region of interest" description="Disordered" evidence="1">
    <location>
        <begin position="301"/>
        <end position="355"/>
    </location>
</feature>
<comment type="caution">
    <text evidence="4">The sequence shown here is derived from an EMBL/GenBank/DDBJ whole genome shotgun (WGS) entry which is preliminary data.</text>
</comment>
<dbReference type="AlphaFoldDB" id="A0A5M9MT78"/>
<keyword evidence="2" id="KW-0812">Transmembrane</keyword>
<sequence>MAEAGIRIRIGMKLTAEGQGHYGGKLLDSSYQNNDYNHNALIVIITSLSLFLVLSSFAIRSYACLHRGVTLTDDYILILVVIVACAQVLVTLIQVHYGWGKSQDMISSDEYAQMTKIGLAVDLLYILVLGLSKICTMMFYRNLSLRGTKLLNTILGGCAAWIILGMALLGVRCSSRPWEDINNRCAGLLPRWQAISALDITIEAVILAYPVKILYPVQLAFAKKIKVIGILSCRVILIPLSAVHLYYVHTQIKSSNPSLDGAYATTVGELHLGLSVVLLTISSLKMFVAVYEDEQGLAYTEDASKSHSQSGRTSRSRTWRASRPVTDPTLITAGWDEEPILPSSSTGQENTNDRGAIMKSVQIDVTRESIELGERHPGAVASGAL</sequence>
<dbReference type="OrthoDB" id="3918601at2759"/>
<evidence type="ECO:0000256" key="2">
    <source>
        <dbReference type="SAM" id="Phobius"/>
    </source>
</evidence>
<reference evidence="4 5" key="1">
    <citation type="submission" date="2019-08" db="EMBL/GenBank/DDBJ databases">
        <title>The genome sequence of a newly discovered highly antifungal drug resistant Aspergillus species, Aspergillus tanneri NIH 1004.</title>
        <authorList>
            <person name="Mounaud S."/>
            <person name="Singh I."/>
            <person name="Joardar V."/>
            <person name="Pakala S."/>
            <person name="Pakala S."/>
            <person name="Venepally P."/>
            <person name="Chung J.K."/>
            <person name="Losada L."/>
            <person name="Nierman W.C."/>
        </authorList>
    </citation>
    <scope>NUCLEOTIDE SEQUENCE [LARGE SCALE GENOMIC DNA]</scope>
    <source>
        <strain evidence="4 5">NIH1004</strain>
    </source>
</reference>
<proteinExistence type="predicted"/>
<dbReference type="GeneID" id="54325708"/>
<gene>
    <name evidence="4" type="ORF">ATNIH1004_003006</name>
</gene>
<feature type="domain" description="Rhodopsin" evidence="3">
    <location>
        <begin position="65"/>
        <end position="286"/>
    </location>
</feature>
<dbReference type="VEuPathDB" id="FungiDB:EYZ11_008191"/>
<protein>
    <recommendedName>
        <fullName evidence="3">Rhodopsin domain-containing protein</fullName>
    </recommendedName>
</protein>
<dbReference type="PANTHER" id="PTHR39614:SF2">
    <property type="entry name" value="INTEGRAL MEMBRANE PROTEIN"/>
    <property type="match status" value="1"/>
</dbReference>